<comment type="caution">
    <text evidence="2">The sequence shown here is derived from an EMBL/GenBank/DDBJ whole genome shotgun (WGS) entry which is preliminary data.</text>
</comment>
<gene>
    <name evidence="2" type="ORF">F9K94_17420</name>
</gene>
<dbReference type="InterPro" id="IPR032066">
    <property type="entry name" value="GP3_package"/>
</dbReference>
<protein>
    <submittedName>
        <fullName evidence="2">Terminase small subunit</fullName>
    </submittedName>
</protein>
<dbReference type="Gene3D" id="1.10.132.80">
    <property type="match status" value="1"/>
</dbReference>
<dbReference type="Pfam" id="PF16677">
    <property type="entry name" value="GP3_package"/>
    <property type="match status" value="1"/>
</dbReference>
<reference evidence="2 3" key="1">
    <citation type="submission" date="2019-09" db="EMBL/GenBank/DDBJ databases">
        <title>Taxonomic organization of the family Brucellaceae based on a phylogenomic approach.</title>
        <authorList>
            <person name="Leclercq S."/>
            <person name="Cloeckaert A."/>
            <person name="Zygmunt M.S."/>
        </authorList>
    </citation>
    <scope>NUCLEOTIDE SEQUENCE [LARGE SCALE GENOMIC DNA]</scope>
    <source>
        <strain evidence="2 3">TA93</strain>
    </source>
</reference>
<organism evidence="2 3">
    <name type="scientific">Brucella tritici</name>
    <dbReference type="NCBI Taxonomy" id="94626"/>
    <lineage>
        <taxon>Bacteria</taxon>
        <taxon>Pseudomonadati</taxon>
        <taxon>Pseudomonadota</taxon>
        <taxon>Alphaproteobacteria</taxon>
        <taxon>Hyphomicrobiales</taxon>
        <taxon>Brucellaceae</taxon>
        <taxon>Brucella/Ochrobactrum group</taxon>
        <taxon>Brucella</taxon>
    </lineage>
</organism>
<feature type="region of interest" description="Disordered" evidence="1">
    <location>
        <begin position="1"/>
        <end position="41"/>
    </location>
</feature>
<dbReference type="RefSeq" id="WP_151647232.1">
    <property type="nucleotide sequence ID" value="NZ_WBVY01000004.1"/>
</dbReference>
<dbReference type="Proteomes" id="UP000460650">
    <property type="component" value="Unassembled WGS sequence"/>
</dbReference>
<name>A0A7V8B1Q0_9HYPH</name>
<accession>A0A7V8B1Q0</accession>
<feature type="compositionally biased region" description="Low complexity" evidence="1">
    <location>
        <begin position="1"/>
        <end position="11"/>
    </location>
</feature>
<proteinExistence type="predicted"/>
<sequence length="178" mass="20083">MPPKKTTANKAPAKKKAPQKGRDEKGKFLPGSRFWEARSSHGRNPKFENPDDLWSACCEYFDWVEANPLYEDKLVTFQGFASHEPVAKMRAMTLAGLCFFIDISRKQWTEWRESRPDLGDVISRAEDVIYQQKFAGAASDLLNANIISRDLGLADKSDVNSQTTVTFNTVYEAGPDDE</sequence>
<evidence type="ECO:0000313" key="3">
    <source>
        <dbReference type="Proteomes" id="UP000460650"/>
    </source>
</evidence>
<dbReference type="AlphaFoldDB" id="A0A7V8B1Q0"/>
<evidence type="ECO:0000256" key="1">
    <source>
        <dbReference type="SAM" id="MobiDB-lite"/>
    </source>
</evidence>
<dbReference type="EMBL" id="WBVY01000004">
    <property type="protein sequence ID" value="KAB2656279.1"/>
    <property type="molecule type" value="Genomic_DNA"/>
</dbReference>
<evidence type="ECO:0000313" key="2">
    <source>
        <dbReference type="EMBL" id="KAB2656279.1"/>
    </source>
</evidence>